<dbReference type="GO" id="GO:0016485">
    <property type="term" value="P:protein processing"/>
    <property type="evidence" value="ECO:0007669"/>
    <property type="project" value="TreeGrafter"/>
</dbReference>
<evidence type="ECO:0000256" key="4">
    <source>
        <dbReference type="ARBA" id="ARBA00022723"/>
    </source>
</evidence>
<name>A0A177BB41_9BILA</name>
<evidence type="ECO:0000256" key="1">
    <source>
        <dbReference type="ARBA" id="ARBA00001947"/>
    </source>
</evidence>
<evidence type="ECO:0000313" key="9">
    <source>
        <dbReference type="Proteomes" id="UP000078046"/>
    </source>
</evidence>
<dbReference type="InterPro" id="IPR050753">
    <property type="entry name" value="Peptidase_M14_domain"/>
</dbReference>
<proteinExistence type="inferred from homology"/>
<feature type="domain" description="Peptidase M14" evidence="7">
    <location>
        <begin position="10"/>
        <end position="241"/>
    </location>
</feature>
<dbReference type="SUPFAM" id="SSF53187">
    <property type="entry name" value="Zn-dependent exopeptidases"/>
    <property type="match status" value="1"/>
</dbReference>
<evidence type="ECO:0000256" key="3">
    <source>
        <dbReference type="ARBA" id="ARBA00022645"/>
    </source>
</evidence>
<comment type="caution">
    <text evidence="6">Lacks conserved residue(s) required for the propagation of feature annotation.</text>
</comment>
<keyword evidence="9" id="KW-1185">Reference proteome</keyword>
<evidence type="ECO:0000256" key="2">
    <source>
        <dbReference type="ARBA" id="ARBA00005988"/>
    </source>
</evidence>
<sequence>MTTSFIPDANLPSLNNVYLNLKEKMKLYPNLVKITDIGTSTQYRNIKSVEITNNINLLEIGKPSVRYIANMHGDEVVGLYLMHNFINYLTSQNDTFVNTLLDCLKFIIVPTMNPDAYYETYKYNNTHKQRNNLNNYDLNRNFPDRVITTVFPVQPETIAIMKWMNNSDVVLSANIHGGDVVVNYPFDGNMESTTIYTGTKDDDVFRHISLTYAKYNPRMGNNHSCYQNEKGFKYGITNGAA</sequence>
<dbReference type="Proteomes" id="UP000078046">
    <property type="component" value="Unassembled WGS sequence"/>
</dbReference>
<dbReference type="PROSITE" id="PS00133">
    <property type="entry name" value="CARBOXYPEPT_ZN_2"/>
    <property type="match status" value="1"/>
</dbReference>
<dbReference type="PANTHER" id="PTHR11532">
    <property type="entry name" value="PROTEASE M14 CARBOXYPEPTIDASE"/>
    <property type="match status" value="1"/>
</dbReference>
<dbReference type="AlphaFoldDB" id="A0A177BB41"/>
<comment type="cofactor">
    <cofactor evidence="1">
        <name>Zn(2+)</name>
        <dbReference type="ChEBI" id="CHEBI:29105"/>
    </cofactor>
</comment>
<dbReference type="InterPro" id="IPR057247">
    <property type="entry name" value="CARBOXYPEPT_ZN_2"/>
</dbReference>
<evidence type="ECO:0000259" key="7">
    <source>
        <dbReference type="PROSITE" id="PS52035"/>
    </source>
</evidence>
<dbReference type="Pfam" id="PF00246">
    <property type="entry name" value="Peptidase_M14"/>
    <property type="match status" value="1"/>
</dbReference>
<keyword evidence="3" id="KW-0378">Hydrolase</keyword>
<comment type="similarity">
    <text evidence="2 6">Belongs to the peptidase M14 family.</text>
</comment>
<dbReference type="PANTHER" id="PTHR11532:SF57">
    <property type="entry name" value="CARBOXYPEPTIDASE D, B"/>
    <property type="match status" value="1"/>
</dbReference>
<organism evidence="8 9">
    <name type="scientific">Intoshia linei</name>
    <dbReference type="NCBI Taxonomy" id="1819745"/>
    <lineage>
        <taxon>Eukaryota</taxon>
        <taxon>Metazoa</taxon>
        <taxon>Spiralia</taxon>
        <taxon>Lophotrochozoa</taxon>
        <taxon>Mesozoa</taxon>
        <taxon>Orthonectida</taxon>
        <taxon>Rhopaluridae</taxon>
        <taxon>Intoshia</taxon>
    </lineage>
</organism>
<dbReference type="InterPro" id="IPR000834">
    <property type="entry name" value="Peptidase_M14"/>
</dbReference>
<keyword evidence="3" id="KW-0645">Protease</keyword>
<keyword evidence="3" id="KW-0121">Carboxypeptidase</keyword>
<dbReference type="PROSITE" id="PS52035">
    <property type="entry name" value="PEPTIDASE_M14"/>
    <property type="match status" value="1"/>
</dbReference>
<dbReference type="Gene3D" id="3.40.630.10">
    <property type="entry name" value="Zn peptidases"/>
    <property type="match status" value="1"/>
</dbReference>
<dbReference type="EMBL" id="LWCA01000049">
    <property type="protein sequence ID" value="OAF71466.1"/>
    <property type="molecule type" value="Genomic_DNA"/>
</dbReference>
<reference evidence="8 9" key="1">
    <citation type="submission" date="2016-04" db="EMBL/GenBank/DDBJ databases">
        <title>The genome of Intoshia linei affirms orthonectids as highly simplified spiralians.</title>
        <authorList>
            <person name="Mikhailov K.V."/>
            <person name="Slusarev G.S."/>
            <person name="Nikitin M.A."/>
            <person name="Logacheva M.D."/>
            <person name="Penin A."/>
            <person name="Aleoshin V."/>
            <person name="Panchin Y.V."/>
        </authorList>
    </citation>
    <scope>NUCLEOTIDE SEQUENCE [LARGE SCALE GENOMIC DNA]</scope>
    <source>
        <strain evidence="8">Intl2013</strain>
        <tissue evidence="8">Whole animal</tissue>
    </source>
</reference>
<dbReference type="GO" id="GO:0005615">
    <property type="term" value="C:extracellular space"/>
    <property type="evidence" value="ECO:0007669"/>
    <property type="project" value="TreeGrafter"/>
</dbReference>
<protein>
    <recommendedName>
        <fullName evidence="7">Peptidase M14 domain-containing protein</fullName>
    </recommendedName>
</protein>
<keyword evidence="4" id="KW-0479">Metal-binding</keyword>
<gene>
    <name evidence="8" type="ORF">A3Q56_00761</name>
</gene>
<evidence type="ECO:0000256" key="6">
    <source>
        <dbReference type="PROSITE-ProRule" id="PRU01379"/>
    </source>
</evidence>
<dbReference type="GO" id="GO:0008270">
    <property type="term" value="F:zinc ion binding"/>
    <property type="evidence" value="ECO:0007669"/>
    <property type="project" value="InterPro"/>
</dbReference>
<keyword evidence="5" id="KW-0862">Zinc</keyword>
<comment type="caution">
    <text evidence="8">The sequence shown here is derived from an EMBL/GenBank/DDBJ whole genome shotgun (WGS) entry which is preliminary data.</text>
</comment>
<dbReference type="GO" id="GO:0006518">
    <property type="term" value="P:peptide metabolic process"/>
    <property type="evidence" value="ECO:0007669"/>
    <property type="project" value="TreeGrafter"/>
</dbReference>
<dbReference type="GO" id="GO:0004181">
    <property type="term" value="F:metallocarboxypeptidase activity"/>
    <property type="evidence" value="ECO:0007669"/>
    <property type="project" value="InterPro"/>
</dbReference>
<accession>A0A177BB41</accession>
<evidence type="ECO:0000256" key="5">
    <source>
        <dbReference type="ARBA" id="ARBA00022833"/>
    </source>
</evidence>
<evidence type="ECO:0000313" key="8">
    <source>
        <dbReference type="EMBL" id="OAF71466.1"/>
    </source>
</evidence>
<dbReference type="OrthoDB" id="10249045at2759"/>
<dbReference type="SMART" id="SM00631">
    <property type="entry name" value="Zn_pept"/>
    <property type="match status" value="1"/>
</dbReference>
<dbReference type="PRINTS" id="PR00765">
    <property type="entry name" value="CRBOXYPTASEA"/>
</dbReference>